<organism evidence="10 11">
    <name type="scientific">Diabrotica balteata</name>
    <name type="common">Banded cucumber beetle</name>
    <dbReference type="NCBI Taxonomy" id="107213"/>
    <lineage>
        <taxon>Eukaryota</taxon>
        <taxon>Metazoa</taxon>
        <taxon>Ecdysozoa</taxon>
        <taxon>Arthropoda</taxon>
        <taxon>Hexapoda</taxon>
        <taxon>Insecta</taxon>
        <taxon>Pterygota</taxon>
        <taxon>Neoptera</taxon>
        <taxon>Endopterygota</taxon>
        <taxon>Coleoptera</taxon>
        <taxon>Polyphaga</taxon>
        <taxon>Cucujiformia</taxon>
        <taxon>Chrysomeloidea</taxon>
        <taxon>Chrysomelidae</taxon>
        <taxon>Galerucinae</taxon>
        <taxon>Diabroticina</taxon>
        <taxon>Diabroticites</taxon>
        <taxon>Diabrotica</taxon>
    </lineage>
</organism>
<evidence type="ECO:0000256" key="5">
    <source>
        <dbReference type="ARBA" id="ARBA00022833"/>
    </source>
</evidence>
<comment type="similarity">
    <text evidence="2 8">Belongs to the alpha-carbonic anhydrase family.</text>
</comment>
<dbReference type="PROSITE" id="PS51144">
    <property type="entry name" value="ALPHA_CA_2"/>
    <property type="match status" value="1"/>
</dbReference>
<keyword evidence="4 8" id="KW-0479">Metal-binding</keyword>
<dbReference type="PANTHER" id="PTHR18952:SF265">
    <property type="entry name" value="CARBONIC ANHYDRASE"/>
    <property type="match status" value="1"/>
</dbReference>
<dbReference type="GO" id="GO:0008270">
    <property type="term" value="F:zinc ion binding"/>
    <property type="evidence" value="ECO:0007669"/>
    <property type="project" value="UniProtKB-UniRule"/>
</dbReference>
<comment type="function">
    <text evidence="1 8">Reversible hydration of carbon dioxide.</text>
</comment>
<dbReference type="SMART" id="SM01057">
    <property type="entry name" value="Carb_anhydrase"/>
    <property type="match status" value="1"/>
</dbReference>
<accession>A0A9P0DU79</accession>
<evidence type="ECO:0000256" key="4">
    <source>
        <dbReference type="ARBA" id="ARBA00022723"/>
    </source>
</evidence>
<evidence type="ECO:0000256" key="2">
    <source>
        <dbReference type="ARBA" id="ARBA00010718"/>
    </source>
</evidence>
<dbReference type="InterPro" id="IPR036398">
    <property type="entry name" value="CA_dom_sf"/>
</dbReference>
<dbReference type="InterPro" id="IPR023561">
    <property type="entry name" value="Carbonic_anhydrase_a-class"/>
</dbReference>
<gene>
    <name evidence="10" type="ORF">DIABBA_LOCUS1118</name>
</gene>
<comment type="catalytic activity">
    <reaction evidence="7 8">
        <text>hydrogencarbonate + H(+) = CO2 + H2O</text>
        <dbReference type="Rhea" id="RHEA:10748"/>
        <dbReference type="ChEBI" id="CHEBI:15377"/>
        <dbReference type="ChEBI" id="CHEBI:15378"/>
        <dbReference type="ChEBI" id="CHEBI:16526"/>
        <dbReference type="ChEBI" id="CHEBI:17544"/>
        <dbReference type="EC" id="4.2.1.1"/>
    </reaction>
</comment>
<reference evidence="10" key="1">
    <citation type="submission" date="2022-01" db="EMBL/GenBank/DDBJ databases">
        <authorList>
            <person name="King R."/>
        </authorList>
    </citation>
    <scope>NUCLEOTIDE SEQUENCE</scope>
</reference>
<keyword evidence="5 8" id="KW-0862">Zinc</keyword>
<dbReference type="EC" id="4.2.1.1" evidence="3 8"/>
<proteinExistence type="inferred from homology"/>
<keyword evidence="11" id="KW-1185">Reference proteome</keyword>
<dbReference type="PROSITE" id="PS00162">
    <property type="entry name" value="ALPHA_CA_1"/>
    <property type="match status" value="1"/>
</dbReference>
<evidence type="ECO:0000256" key="1">
    <source>
        <dbReference type="ARBA" id="ARBA00002904"/>
    </source>
</evidence>
<feature type="signal peptide" evidence="8">
    <location>
        <begin position="1"/>
        <end position="20"/>
    </location>
</feature>
<dbReference type="CDD" id="cd00326">
    <property type="entry name" value="alpha_CA"/>
    <property type="match status" value="1"/>
</dbReference>
<dbReference type="InterPro" id="IPR001148">
    <property type="entry name" value="CA_dom"/>
</dbReference>
<dbReference type="EMBL" id="OU898276">
    <property type="protein sequence ID" value="CAH1236434.1"/>
    <property type="molecule type" value="Genomic_DNA"/>
</dbReference>
<dbReference type="Pfam" id="PF00194">
    <property type="entry name" value="Carb_anhydrase"/>
    <property type="match status" value="1"/>
</dbReference>
<dbReference type="PANTHER" id="PTHR18952">
    <property type="entry name" value="CARBONIC ANHYDRASE"/>
    <property type="match status" value="1"/>
</dbReference>
<feature type="domain" description="Alpha-carbonic anhydrase" evidence="9">
    <location>
        <begin position="22"/>
        <end position="268"/>
    </location>
</feature>
<comment type="cofactor">
    <cofactor evidence="8">
        <name>Zn(2+)</name>
        <dbReference type="ChEBI" id="CHEBI:29105"/>
    </cofactor>
</comment>
<dbReference type="OrthoDB" id="429145at2759"/>
<dbReference type="Gene3D" id="3.10.200.10">
    <property type="entry name" value="Alpha carbonic anhydrase"/>
    <property type="match status" value="1"/>
</dbReference>
<evidence type="ECO:0000256" key="6">
    <source>
        <dbReference type="ARBA" id="ARBA00023239"/>
    </source>
</evidence>
<evidence type="ECO:0000313" key="11">
    <source>
        <dbReference type="Proteomes" id="UP001153709"/>
    </source>
</evidence>
<dbReference type="Proteomes" id="UP001153709">
    <property type="component" value="Chromosome 1"/>
</dbReference>
<evidence type="ECO:0000259" key="9">
    <source>
        <dbReference type="PROSITE" id="PS51144"/>
    </source>
</evidence>
<keyword evidence="6 8" id="KW-0456">Lyase</keyword>
<evidence type="ECO:0000256" key="3">
    <source>
        <dbReference type="ARBA" id="ARBA00012925"/>
    </source>
</evidence>
<sequence>MNCLIVNIVVFVNVFSGILCADEWDYLNFEAWPETCKTGHRQSPIDLNQKKAEAQTPDPFKFYSYNKRFKANIQNSGHGVVITFSPENKGVVTLAGSVLPETYIFDNLHFHWPSEHTINGKYYPLEAHFVHYARSAGSVAEGLKRPNGIAVLGVLLELSLDTNPAYESIVRALPNITENIRHPVQLDKPIALAAFLPENKKSYFYYEGSLTTPACNEAALWTVFTQRVKIGQKQYNTLKHIYNIKKQLLIMNNRPLQQLYGRTVKYSSCCQ</sequence>
<feature type="chain" id="PRO_5040548192" description="Carbonic anhydrase" evidence="8">
    <location>
        <begin position="21"/>
        <end position="271"/>
    </location>
</feature>
<evidence type="ECO:0000313" key="10">
    <source>
        <dbReference type="EMBL" id="CAH1236434.1"/>
    </source>
</evidence>
<name>A0A9P0DU79_DIABA</name>
<dbReference type="InterPro" id="IPR018338">
    <property type="entry name" value="Carbonic_anhydrase_a-class_CS"/>
</dbReference>
<evidence type="ECO:0000256" key="8">
    <source>
        <dbReference type="RuleBase" id="RU367011"/>
    </source>
</evidence>
<keyword evidence="8" id="KW-0732">Signal</keyword>
<protein>
    <recommendedName>
        <fullName evidence="3 8">Carbonic anhydrase</fullName>
        <ecNumber evidence="3 8">4.2.1.1</ecNumber>
    </recommendedName>
</protein>
<dbReference type="AlphaFoldDB" id="A0A9P0DU79"/>
<evidence type="ECO:0000256" key="7">
    <source>
        <dbReference type="ARBA" id="ARBA00048348"/>
    </source>
</evidence>
<dbReference type="GO" id="GO:0004089">
    <property type="term" value="F:carbonate dehydratase activity"/>
    <property type="evidence" value="ECO:0007669"/>
    <property type="project" value="UniProtKB-UniRule"/>
</dbReference>
<dbReference type="SUPFAM" id="SSF51069">
    <property type="entry name" value="Carbonic anhydrase"/>
    <property type="match status" value="1"/>
</dbReference>